<keyword evidence="9" id="KW-1133">Transmembrane helix</keyword>
<evidence type="ECO:0000313" key="12">
    <source>
        <dbReference type="Proteomes" id="UP001165740"/>
    </source>
</evidence>
<dbReference type="Pfam" id="PF17771">
    <property type="entry name" value="ADAMTS_CR_2"/>
    <property type="match status" value="1"/>
</dbReference>
<feature type="active site" evidence="8">
    <location>
        <position position="400"/>
    </location>
</feature>
<evidence type="ECO:0000256" key="8">
    <source>
        <dbReference type="PROSITE-ProRule" id="PRU00276"/>
    </source>
</evidence>
<dbReference type="AlphaFoldDB" id="A0A9W2YPN5"/>
<proteinExistence type="predicted"/>
<feature type="binding site" evidence="8">
    <location>
        <position position="403"/>
    </location>
    <ligand>
        <name>Zn(2+)</name>
        <dbReference type="ChEBI" id="CHEBI:29105"/>
        <note>catalytic</note>
    </ligand>
</feature>
<evidence type="ECO:0000256" key="4">
    <source>
        <dbReference type="ARBA" id="ARBA00022833"/>
    </source>
</evidence>
<feature type="transmembrane region" description="Helical" evidence="9">
    <location>
        <begin position="718"/>
        <end position="743"/>
    </location>
</feature>
<dbReference type="OMA" id="PEICTIM"/>
<dbReference type="InterPro" id="IPR006586">
    <property type="entry name" value="ADAM_Cys-rich"/>
</dbReference>
<gene>
    <name evidence="13" type="primary">LOC106063331</name>
</gene>
<protein>
    <submittedName>
        <fullName evidence="13">Uncharacterized protein LOC106063331 isoform X1</fullName>
    </submittedName>
</protein>
<dbReference type="RefSeq" id="XP_055864672.1">
    <property type="nucleotide sequence ID" value="XM_056008697.1"/>
</dbReference>
<keyword evidence="2 8" id="KW-0479">Metal-binding</keyword>
<keyword evidence="6" id="KW-1015">Disulfide bond</keyword>
<dbReference type="Gene3D" id="3.40.1620.60">
    <property type="match status" value="1"/>
</dbReference>
<dbReference type="GO" id="GO:0004222">
    <property type="term" value="F:metalloendopeptidase activity"/>
    <property type="evidence" value="ECO:0007669"/>
    <property type="project" value="InterPro"/>
</dbReference>
<dbReference type="InterPro" id="IPR024079">
    <property type="entry name" value="MetalloPept_cat_dom_sf"/>
</dbReference>
<dbReference type="InterPro" id="IPR041645">
    <property type="entry name" value="ADAMTS_CR_2"/>
</dbReference>
<evidence type="ECO:0000256" key="10">
    <source>
        <dbReference type="SAM" id="SignalP"/>
    </source>
</evidence>
<evidence type="ECO:0000256" key="7">
    <source>
        <dbReference type="ARBA" id="ARBA00023180"/>
    </source>
</evidence>
<keyword evidence="4 8" id="KW-0862">Zinc</keyword>
<dbReference type="OrthoDB" id="6134861at2759"/>
<feature type="binding site" evidence="8">
    <location>
        <position position="399"/>
    </location>
    <ligand>
        <name>Zn(2+)</name>
        <dbReference type="ChEBI" id="CHEBI:29105"/>
        <note>catalytic</note>
    </ligand>
</feature>
<dbReference type="GO" id="GO:0046872">
    <property type="term" value="F:metal ion binding"/>
    <property type="evidence" value="ECO:0007669"/>
    <property type="project" value="UniProtKB-KW"/>
</dbReference>
<keyword evidence="9" id="KW-0472">Membrane</keyword>
<keyword evidence="5" id="KW-0482">Metalloprotease</keyword>
<dbReference type="GO" id="GO:0006509">
    <property type="term" value="P:membrane protein ectodomain proteolysis"/>
    <property type="evidence" value="ECO:0007669"/>
    <property type="project" value="TreeGrafter"/>
</dbReference>
<feature type="domain" description="Peptidase M12B" evidence="11">
    <location>
        <begin position="233"/>
        <end position="456"/>
    </location>
</feature>
<dbReference type="SMART" id="SM00608">
    <property type="entry name" value="ACR"/>
    <property type="match status" value="1"/>
</dbReference>
<dbReference type="PROSITE" id="PS50215">
    <property type="entry name" value="ADAM_MEPRO"/>
    <property type="match status" value="1"/>
</dbReference>
<evidence type="ECO:0000256" key="5">
    <source>
        <dbReference type="ARBA" id="ARBA00023049"/>
    </source>
</evidence>
<feature type="binding site" evidence="8">
    <location>
        <position position="409"/>
    </location>
    <ligand>
        <name>Zn(2+)</name>
        <dbReference type="ChEBI" id="CHEBI:29105"/>
        <note>catalytic</note>
    </ligand>
</feature>
<evidence type="ECO:0000256" key="1">
    <source>
        <dbReference type="ARBA" id="ARBA00022670"/>
    </source>
</evidence>
<dbReference type="Gene3D" id="3.40.390.10">
    <property type="entry name" value="Collagenase (Catalytic Domain)"/>
    <property type="match status" value="1"/>
</dbReference>
<feature type="signal peptide" evidence="10">
    <location>
        <begin position="1"/>
        <end position="17"/>
    </location>
</feature>
<evidence type="ECO:0000256" key="9">
    <source>
        <dbReference type="SAM" id="Phobius"/>
    </source>
</evidence>
<feature type="chain" id="PRO_5040745922" evidence="10">
    <location>
        <begin position="18"/>
        <end position="744"/>
    </location>
</feature>
<reference evidence="13" key="1">
    <citation type="submission" date="2025-08" db="UniProtKB">
        <authorList>
            <consortium name="RefSeq"/>
        </authorList>
    </citation>
    <scope>IDENTIFICATION</scope>
</reference>
<dbReference type="PANTHER" id="PTHR11905:SF159">
    <property type="entry name" value="ADAM METALLOPROTEASE"/>
    <property type="match status" value="1"/>
</dbReference>
<keyword evidence="3" id="KW-0378">Hydrolase</keyword>
<dbReference type="Pfam" id="PF13688">
    <property type="entry name" value="Reprolysin_5"/>
    <property type="match status" value="1"/>
</dbReference>
<evidence type="ECO:0000256" key="6">
    <source>
        <dbReference type="ARBA" id="ARBA00023157"/>
    </source>
</evidence>
<evidence type="ECO:0000256" key="3">
    <source>
        <dbReference type="ARBA" id="ARBA00022801"/>
    </source>
</evidence>
<keyword evidence="10" id="KW-0732">Signal</keyword>
<evidence type="ECO:0000256" key="2">
    <source>
        <dbReference type="ARBA" id="ARBA00022723"/>
    </source>
</evidence>
<name>A0A9W2YPN5_BIOGL</name>
<sequence length="744" mass="83884">MHFIILIISVAINQISSTEVIFQYEASDVTGDLMPDEVNVTFSTETKSLTKLNLRRSRHFDLDIPLYTLDTDQEGFFQKQKVTTKARKDLGFYQDIDNKAVFRIEKSPEKTANKKSKYHLKGEFHVVNSKYFFNSEKKTPKKSWKNKSLKRFLNSTTTAPTTSDATSIFEEFVYTLESQNITTFDMFDARIPPPEVKKTARRKVFNSTGQNYNRSASWSARQSRPRREAVLDIYLDLVAVIDYKLYSKYLALANYNSPTALQGILEHYAFVFSGIDMLYQGIKSSEYSIHVRLCKVYVLQTSSAASFIESIASYGELKADTALDVLGKFSAGAGRSNVGSYDHVMLFTGYDLYALDTWYSKNYNVVGIANIGTMCRTDGTSCSVIEDRKGYSTIDTATHELGHSLSAEHDGVNNFCSFSQRYIMAASNSKETYETEYNPWRFSSCSISYFTRFLHRTVDTSRGHTCLTYSMKASTDIPDVSDKLLGQLIKPDQQCQQMYGISSSYCRGVGEVTIADICRSMYCVNPSNTDLCYHEAALMGTSCGDGKICINGQCVRDPYAPQVDEKCIFGDTPDNTCYSMVHDFIGNCYDSDYYVQCCASCNNVSRPVRGCEYGDKDQNCKTYSCSLNREICCGTCNYGTPYTPTTSTRRTTPMRTVTSTQVVYQQFGATSQRSSTSLLSSSFGCVIGEPNLRPELCTSPGICHTQPLMCCDYCRDHYSAATILPIYDILTYCYFYITLYVLYN</sequence>
<keyword evidence="12" id="KW-1185">Reference proteome</keyword>
<keyword evidence="7" id="KW-0325">Glycoprotein</keyword>
<accession>A0A9W2YPN5</accession>
<keyword evidence="9" id="KW-0812">Transmembrane</keyword>
<keyword evidence="1" id="KW-0645">Protease</keyword>
<dbReference type="SUPFAM" id="SSF55486">
    <property type="entry name" value="Metalloproteases ('zincins'), catalytic domain"/>
    <property type="match status" value="1"/>
</dbReference>
<dbReference type="GeneID" id="106063331"/>
<evidence type="ECO:0000259" key="11">
    <source>
        <dbReference type="PROSITE" id="PS50215"/>
    </source>
</evidence>
<organism evidence="12 13">
    <name type="scientific">Biomphalaria glabrata</name>
    <name type="common">Bloodfluke planorb</name>
    <name type="synonym">Freshwater snail</name>
    <dbReference type="NCBI Taxonomy" id="6526"/>
    <lineage>
        <taxon>Eukaryota</taxon>
        <taxon>Metazoa</taxon>
        <taxon>Spiralia</taxon>
        <taxon>Lophotrochozoa</taxon>
        <taxon>Mollusca</taxon>
        <taxon>Gastropoda</taxon>
        <taxon>Heterobranchia</taxon>
        <taxon>Euthyneura</taxon>
        <taxon>Panpulmonata</taxon>
        <taxon>Hygrophila</taxon>
        <taxon>Lymnaeoidea</taxon>
        <taxon>Planorbidae</taxon>
        <taxon>Biomphalaria</taxon>
    </lineage>
</organism>
<evidence type="ECO:0000313" key="13">
    <source>
        <dbReference type="RefSeq" id="XP_055864672.1"/>
    </source>
</evidence>
<dbReference type="Proteomes" id="UP001165740">
    <property type="component" value="Chromosome 13"/>
</dbReference>
<dbReference type="PANTHER" id="PTHR11905">
    <property type="entry name" value="ADAM A DISINTEGRIN AND METALLOPROTEASE DOMAIN"/>
    <property type="match status" value="1"/>
</dbReference>
<dbReference type="InterPro" id="IPR001590">
    <property type="entry name" value="Peptidase_M12B"/>
</dbReference>
<comment type="caution">
    <text evidence="8">Lacks conserved residue(s) required for the propagation of feature annotation.</text>
</comment>